<evidence type="ECO:0000256" key="2">
    <source>
        <dbReference type="SAM" id="MobiDB-lite"/>
    </source>
</evidence>
<sequence length="564" mass="64695">MPHERSGRKHKEHHLAYPALRPRIALPHPTQDRQMERGPRRQTETSSCACSSSKQGKREIPEKTHQQAAAASSCKIPTCENPELLRLAVLVGAHRGLLDLLGRNYWFDIPIGMWSSWQKLTTGCDSPAVLGWEVRPLQLSGGLSSFQGVRLQRAVSPGLQLRLDSEAVAAFLARHFAPLLWVYGIKEGTKVSHAKDEQAMRIPTVDVWTIKMPKKDIKKKPPQSWSLVNLQKVMQEVKDKRHSYSQAYLKYNIPKTTIFLRVHDSRDITDSQLAQKPCNLPRDVNLIEVAIIARSEWGFPIDKKELCDLVQEYVTHMGRKTCFVDNRPGDDWYYHFMRDHPRISLRNQKIFKRGVEEYGLQECNYLVFNCDKTELPTYPSKTKALGKKGKKEFSRIIGGTGRENIFVSACVSAKDERLPPLIIFKRKAVQAGWTSSEDYPGTMYSASDKSSHSSVRIIQLALENKIVLVRLPHYITHIMPPLDKRVFGPVKTAWDRILVCHGKKTIGKSQLILSKETFSKLLRKVWHVSMTPELIKAGFRETGCYPMNQKKFPEHYFKRDVEWY</sequence>
<proteinExistence type="predicted"/>
<evidence type="ECO:0000313" key="4">
    <source>
        <dbReference type="Proteomes" id="UP001159363"/>
    </source>
</evidence>
<feature type="compositionally biased region" description="Basic and acidic residues" evidence="2">
    <location>
        <begin position="30"/>
        <end position="43"/>
    </location>
</feature>
<evidence type="ECO:0000256" key="1">
    <source>
        <dbReference type="ARBA" id="ARBA00004123"/>
    </source>
</evidence>
<dbReference type="InterPro" id="IPR009057">
    <property type="entry name" value="Homeodomain-like_sf"/>
</dbReference>
<dbReference type="EMBL" id="JARBHB010000002">
    <property type="protein sequence ID" value="KAJ8893655.1"/>
    <property type="molecule type" value="Genomic_DNA"/>
</dbReference>
<feature type="compositionally biased region" description="Basic and acidic residues" evidence="2">
    <location>
        <begin position="56"/>
        <end position="65"/>
    </location>
</feature>
<reference evidence="3 4" key="1">
    <citation type="submission" date="2023-02" db="EMBL/GenBank/DDBJ databases">
        <title>LHISI_Scaffold_Assembly.</title>
        <authorList>
            <person name="Stuart O.P."/>
            <person name="Cleave R."/>
            <person name="Magrath M.J.L."/>
            <person name="Mikheyev A.S."/>
        </authorList>
    </citation>
    <scope>NUCLEOTIDE SEQUENCE [LARGE SCALE GENOMIC DNA]</scope>
    <source>
        <strain evidence="3">Daus_M_001</strain>
        <tissue evidence="3">Leg muscle</tissue>
    </source>
</reference>
<accession>A0ABQ9IAE9</accession>
<gene>
    <name evidence="3" type="ORF">PR048_006255</name>
</gene>
<feature type="compositionally biased region" description="Basic residues" evidence="2">
    <location>
        <begin position="1"/>
        <end position="13"/>
    </location>
</feature>
<comment type="caution">
    <text evidence="3">The sequence shown here is derived from an EMBL/GenBank/DDBJ whole genome shotgun (WGS) entry which is preliminary data.</text>
</comment>
<dbReference type="Proteomes" id="UP001159363">
    <property type="component" value="Chromosome 2"/>
</dbReference>
<organism evidence="3 4">
    <name type="scientific">Dryococelus australis</name>
    <dbReference type="NCBI Taxonomy" id="614101"/>
    <lineage>
        <taxon>Eukaryota</taxon>
        <taxon>Metazoa</taxon>
        <taxon>Ecdysozoa</taxon>
        <taxon>Arthropoda</taxon>
        <taxon>Hexapoda</taxon>
        <taxon>Insecta</taxon>
        <taxon>Pterygota</taxon>
        <taxon>Neoptera</taxon>
        <taxon>Polyneoptera</taxon>
        <taxon>Phasmatodea</taxon>
        <taxon>Verophasmatodea</taxon>
        <taxon>Anareolatae</taxon>
        <taxon>Phasmatidae</taxon>
        <taxon>Eurycanthinae</taxon>
        <taxon>Dryococelus</taxon>
    </lineage>
</organism>
<evidence type="ECO:0008006" key="5">
    <source>
        <dbReference type="Google" id="ProtNLM"/>
    </source>
</evidence>
<feature type="region of interest" description="Disordered" evidence="2">
    <location>
        <begin position="1"/>
        <end position="66"/>
    </location>
</feature>
<keyword evidence="4" id="KW-1185">Reference proteome</keyword>
<name>A0ABQ9IAE9_9NEOP</name>
<feature type="compositionally biased region" description="Polar residues" evidence="2">
    <location>
        <begin position="44"/>
        <end position="54"/>
    </location>
</feature>
<evidence type="ECO:0000313" key="3">
    <source>
        <dbReference type="EMBL" id="KAJ8893655.1"/>
    </source>
</evidence>
<protein>
    <recommendedName>
        <fullName evidence="5">DDE-1 domain-containing protein</fullName>
    </recommendedName>
</protein>
<comment type="subcellular location">
    <subcellularLocation>
        <location evidence="1">Nucleus</location>
    </subcellularLocation>
</comment>
<dbReference type="SUPFAM" id="SSF46689">
    <property type="entry name" value="Homeodomain-like"/>
    <property type="match status" value="1"/>
</dbReference>